<protein>
    <submittedName>
        <fullName evidence="5">L-lactate utilization operon repressor</fullName>
    </submittedName>
</protein>
<organism evidence="5 6">
    <name type="scientific">Exiguobacterium aurantiacum</name>
    <dbReference type="NCBI Taxonomy" id="33987"/>
    <lineage>
        <taxon>Bacteria</taxon>
        <taxon>Bacillati</taxon>
        <taxon>Bacillota</taxon>
        <taxon>Bacilli</taxon>
        <taxon>Bacillales</taxon>
        <taxon>Bacillales Family XII. Incertae Sedis</taxon>
        <taxon>Exiguobacterium</taxon>
    </lineage>
</organism>
<dbReference type="OrthoDB" id="214086at2"/>
<name>A0A377FSE5_9BACL</name>
<evidence type="ECO:0000313" key="5">
    <source>
        <dbReference type="EMBL" id="STO07737.1"/>
    </source>
</evidence>
<evidence type="ECO:0000256" key="1">
    <source>
        <dbReference type="ARBA" id="ARBA00023015"/>
    </source>
</evidence>
<evidence type="ECO:0000256" key="3">
    <source>
        <dbReference type="ARBA" id="ARBA00023163"/>
    </source>
</evidence>
<dbReference type="GO" id="GO:0003677">
    <property type="term" value="F:DNA binding"/>
    <property type="evidence" value="ECO:0007669"/>
    <property type="project" value="UniProtKB-KW"/>
</dbReference>
<dbReference type="PROSITE" id="PS50949">
    <property type="entry name" value="HTH_GNTR"/>
    <property type="match status" value="1"/>
</dbReference>
<accession>A0A377FSE5</accession>
<keyword evidence="3" id="KW-0804">Transcription</keyword>
<dbReference type="InterPro" id="IPR036388">
    <property type="entry name" value="WH-like_DNA-bd_sf"/>
</dbReference>
<dbReference type="Gene3D" id="1.10.10.10">
    <property type="entry name" value="Winged helix-like DNA-binding domain superfamily/Winged helix DNA-binding domain"/>
    <property type="match status" value="1"/>
</dbReference>
<dbReference type="SUPFAM" id="SSF46785">
    <property type="entry name" value="Winged helix' DNA-binding domain"/>
    <property type="match status" value="1"/>
</dbReference>
<dbReference type="Proteomes" id="UP000254060">
    <property type="component" value="Unassembled WGS sequence"/>
</dbReference>
<dbReference type="PRINTS" id="PR00035">
    <property type="entry name" value="HTHGNTR"/>
</dbReference>
<dbReference type="InterPro" id="IPR000524">
    <property type="entry name" value="Tscrpt_reg_HTH_GntR"/>
</dbReference>
<dbReference type="RefSeq" id="WP_029334710.1">
    <property type="nucleotide sequence ID" value="NZ_UGGP01000001.1"/>
</dbReference>
<keyword evidence="1" id="KW-0805">Transcription regulation</keyword>
<dbReference type="CDD" id="cd07377">
    <property type="entry name" value="WHTH_GntR"/>
    <property type="match status" value="1"/>
</dbReference>
<evidence type="ECO:0000259" key="4">
    <source>
        <dbReference type="PROSITE" id="PS50949"/>
    </source>
</evidence>
<dbReference type="STRING" id="1397694.GCA_000702585_01600"/>
<dbReference type="GO" id="GO:0003700">
    <property type="term" value="F:DNA-binding transcription factor activity"/>
    <property type="evidence" value="ECO:0007669"/>
    <property type="project" value="InterPro"/>
</dbReference>
<feature type="domain" description="HTH gntR-type" evidence="4">
    <location>
        <begin position="6"/>
        <end position="74"/>
    </location>
</feature>
<keyword evidence="2" id="KW-0238">DNA-binding</keyword>
<evidence type="ECO:0000313" key="6">
    <source>
        <dbReference type="Proteomes" id="UP000254060"/>
    </source>
</evidence>
<dbReference type="SMART" id="SM00345">
    <property type="entry name" value="HTH_GNTR"/>
    <property type="match status" value="1"/>
</dbReference>
<reference evidence="5 6" key="1">
    <citation type="submission" date="2018-06" db="EMBL/GenBank/DDBJ databases">
        <authorList>
            <consortium name="Pathogen Informatics"/>
            <person name="Doyle S."/>
        </authorList>
    </citation>
    <scope>NUCLEOTIDE SEQUENCE [LARGE SCALE GENOMIC DNA]</scope>
    <source>
        <strain evidence="5 6">NCTC13163</strain>
    </source>
</reference>
<dbReference type="PANTHER" id="PTHR43537">
    <property type="entry name" value="TRANSCRIPTIONAL REGULATOR, GNTR FAMILY"/>
    <property type="match status" value="1"/>
</dbReference>
<dbReference type="Pfam" id="PF00392">
    <property type="entry name" value="GntR"/>
    <property type="match status" value="1"/>
</dbReference>
<evidence type="ECO:0000256" key="2">
    <source>
        <dbReference type="ARBA" id="ARBA00023125"/>
    </source>
</evidence>
<sequence>MHGKHASSFHENISKIRSLIVQAALTPGDRLPSERELAETLSISRASVREALRALSFLGIVETRHGGGTFLCEQDRHRYIEILSEFIVTKQTKATDIVEMLRLLERLAFSEVEPTRERVQALESNLNEDRIFRQQLVFGLKNELFIRIWSEVNRFYEGTDAGDLYTLEERMELLEMWRKVGMPE</sequence>
<dbReference type="PANTHER" id="PTHR43537:SF5">
    <property type="entry name" value="UXU OPERON TRANSCRIPTIONAL REGULATOR"/>
    <property type="match status" value="1"/>
</dbReference>
<proteinExistence type="predicted"/>
<dbReference type="EMBL" id="UGGP01000001">
    <property type="protein sequence ID" value="STO07737.1"/>
    <property type="molecule type" value="Genomic_DNA"/>
</dbReference>
<gene>
    <name evidence="5" type="primary">lutR</name>
    <name evidence="5" type="ORF">NCTC13163_01092</name>
</gene>
<dbReference type="AlphaFoldDB" id="A0A377FSE5"/>
<dbReference type="InterPro" id="IPR036390">
    <property type="entry name" value="WH_DNA-bd_sf"/>
</dbReference>